<gene>
    <name evidence="1" type="ORF">H5410_004559</name>
</gene>
<comment type="caution">
    <text evidence="1">The sequence shown here is derived from an EMBL/GenBank/DDBJ whole genome shotgun (WGS) entry which is preliminary data.</text>
</comment>
<evidence type="ECO:0000313" key="2">
    <source>
        <dbReference type="Proteomes" id="UP000824120"/>
    </source>
</evidence>
<accession>A0A9J6B8C3</accession>
<name>A0A9J6B8C3_SOLCO</name>
<organism evidence="1 2">
    <name type="scientific">Solanum commersonii</name>
    <name type="common">Commerson's wild potato</name>
    <name type="synonym">Commerson's nightshade</name>
    <dbReference type="NCBI Taxonomy" id="4109"/>
    <lineage>
        <taxon>Eukaryota</taxon>
        <taxon>Viridiplantae</taxon>
        <taxon>Streptophyta</taxon>
        <taxon>Embryophyta</taxon>
        <taxon>Tracheophyta</taxon>
        <taxon>Spermatophyta</taxon>
        <taxon>Magnoliopsida</taxon>
        <taxon>eudicotyledons</taxon>
        <taxon>Gunneridae</taxon>
        <taxon>Pentapetalae</taxon>
        <taxon>asterids</taxon>
        <taxon>lamiids</taxon>
        <taxon>Solanales</taxon>
        <taxon>Solanaceae</taxon>
        <taxon>Solanoideae</taxon>
        <taxon>Solaneae</taxon>
        <taxon>Solanum</taxon>
    </lineage>
</organism>
<evidence type="ECO:0000313" key="1">
    <source>
        <dbReference type="EMBL" id="KAG5632842.1"/>
    </source>
</evidence>
<sequence length="61" mass="6981">MSILSLGNQSSGLGFAISFSNKLKTHGLDLSKERRIQETHYQIERDETLFFFKFSKSSPNL</sequence>
<reference evidence="1 2" key="1">
    <citation type="submission" date="2020-09" db="EMBL/GenBank/DDBJ databases">
        <title>De no assembly of potato wild relative species, Solanum commersonii.</title>
        <authorList>
            <person name="Cho K."/>
        </authorList>
    </citation>
    <scope>NUCLEOTIDE SEQUENCE [LARGE SCALE GENOMIC DNA]</scope>
    <source>
        <strain evidence="1">LZ3.2</strain>
        <tissue evidence="1">Leaf</tissue>
    </source>
</reference>
<protein>
    <submittedName>
        <fullName evidence="1">Uncharacterized protein</fullName>
    </submittedName>
</protein>
<dbReference type="EMBL" id="JACXVP010000001">
    <property type="protein sequence ID" value="KAG5632842.1"/>
    <property type="molecule type" value="Genomic_DNA"/>
</dbReference>
<keyword evidence="2" id="KW-1185">Reference proteome</keyword>
<dbReference type="Proteomes" id="UP000824120">
    <property type="component" value="Chromosome 1"/>
</dbReference>
<proteinExistence type="predicted"/>
<dbReference type="AlphaFoldDB" id="A0A9J6B8C3"/>